<comment type="caution">
    <text evidence="2">The sequence shown here is derived from an EMBL/GenBank/DDBJ whole genome shotgun (WGS) entry which is preliminary data.</text>
</comment>
<dbReference type="AlphaFoldDB" id="A0A433STT0"/>
<feature type="non-terminal residue" evidence="2">
    <location>
        <position position="109"/>
    </location>
</feature>
<feature type="compositionally biased region" description="Polar residues" evidence="1">
    <location>
        <begin position="1"/>
        <end position="14"/>
    </location>
</feature>
<protein>
    <submittedName>
        <fullName evidence="2">Uncharacterized protein</fullName>
    </submittedName>
</protein>
<proteinExistence type="predicted"/>
<evidence type="ECO:0000313" key="3">
    <source>
        <dbReference type="Proteomes" id="UP000271974"/>
    </source>
</evidence>
<feature type="compositionally biased region" description="Basic and acidic residues" evidence="1">
    <location>
        <begin position="17"/>
        <end position="30"/>
    </location>
</feature>
<reference evidence="2 3" key="1">
    <citation type="submission" date="2019-01" db="EMBL/GenBank/DDBJ databases">
        <title>A draft genome assembly of the solar-powered sea slug Elysia chlorotica.</title>
        <authorList>
            <person name="Cai H."/>
            <person name="Li Q."/>
            <person name="Fang X."/>
            <person name="Li J."/>
            <person name="Curtis N.E."/>
            <person name="Altenburger A."/>
            <person name="Shibata T."/>
            <person name="Feng M."/>
            <person name="Maeda T."/>
            <person name="Schwartz J.A."/>
            <person name="Shigenobu S."/>
            <person name="Lundholm N."/>
            <person name="Nishiyama T."/>
            <person name="Yang H."/>
            <person name="Hasebe M."/>
            <person name="Li S."/>
            <person name="Pierce S.K."/>
            <person name="Wang J."/>
        </authorList>
    </citation>
    <scope>NUCLEOTIDE SEQUENCE [LARGE SCALE GENOMIC DNA]</scope>
    <source>
        <strain evidence="2">EC2010</strain>
        <tissue evidence="2">Whole organism of an adult</tissue>
    </source>
</reference>
<sequence length="109" mass="11563">MSSQAFSQSFSNLSLDPVDRHPALERHASDRPLGSSHTPSRITSGCSTPAKTPQSCAVFLTPASKIPSAKASRSTGKRKTPSKGVRTPGSADRFIPSRVGTKLEAAHYK</sequence>
<keyword evidence="3" id="KW-1185">Reference proteome</keyword>
<accession>A0A433STT0</accession>
<dbReference type="EMBL" id="RQTK01001039">
    <property type="protein sequence ID" value="RUS72656.1"/>
    <property type="molecule type" value="Genomic_DNA"/>
</dbReference>
<evidence type="ECO:0000313" key="2">
    <source>
        <dbReference type="EMBL" id="RUS72656.1"/>
    </source>
</evidence>
<organism evidence="2 3">
    <name type="scientific">Elysia chlorotica</name>
    <name type="common">Eastern emerald elysia</name>
    <name type="synonym">Sea slug</name>
    <dbReference type="NCBI Taxonomy" id="188477"/>
    <lineage>
        <taxon>Eukaryota</taxon>
        <taxon>Metazoa</taxon>
        <taxon>Spiralia</taxon>
        <taxon>Lophotrochozoa</taxon>
        <taxon>Mollusca</taxon>
        <taxon>Gastropoda</taxon>
        <taxon>Heterobranchia</taxon>
        <taxon>Euthyneura</taxon>
        <taxon>Panpulmonata</taxon>
        <taxon>Sacoglossa</taxon>
        <taxon>Placobranchoidea</taxon>
        <taxon>Plakobranchidae</taxon>
        <taxon>Elysia</taxon>
    </lineage>
</organism>
<gene>
    <name evidence="2" type="ORF">EGW08_019594</name>
</gene>
<name>A0A433STT0_ELYCH</name>
<feature type="region of interest" description="Disordered" evidence="1">
    <location>
        <begin position="1"/>
        <end position="109"/>
    </location>
</feature>
<evidence type="ECO:0000256" key="1">
    <source>
        <dbReference type="SAM" id="MobiDB-lite"/>
    </source>
</evidence>
<dbReference type="Proteomes" id="UP000271974">
    <property type="component" value="Unassembled WGS sequence"/>
</dbReference>
<feature type="compositionally biased region" description="Polar residues" evidence="1">
    <location>
        <begin position="35"/>
        <end position="55"/>
    </location>
</feature>